<dbReference type="AlphaFoldDB" id="A0A8J3I319"/>
<comment type="caution">
    <text evidence="2">The sequence shown here is derived from an EMBL/GenBank/DDBJ whole genome shotgun (WGS) entry which is preliminary data.</text>
</comment>
<protein>
    <submittedName>
        <fullName evidence="2">Uncharacterized protein</fullName>
    </submittedName>
</protein>
<feature type="region of interest" description="Disordered" evidence="1">
    <location>
        <begin position="1"/>
        <end position="25"/>
    </location>
</feature>
<evidence type="ECO:0000313" key="2">
    <source>
        <dbReference type="EMBL" id="GHO47856.1"/>
    </source>
</evidence>
<dbReference type="EMBL" id="BNJF01000003">
    <property type="protein sequence ID" value="GHO47856.1"/>
    <property type="molecule type" value="Genomic_DNA"/>
</dbReference>
<name>A0A8J3I319_9CHLR</name>
<proteinExistence type="predicted"/>
<keyword evidence="3" id="KW-1185">Reference proteome</keyword>
<sequence length="52" mass="5847">MYGQWPQTAAEREELNGLDADPLLNDARLDTNIGSHLEYANRTDEWTNGNVA</sequence>
<gene>
    <name evidence="2" type="ORF">KSX_60190</name>
</gene>
<evidence type="ECO:0000256" key="1">
    <source>
        <dbReference type="SAM" id="MobiDB-lite"/>
    </source>
</evidence>
<reference evidence="2" key="1">
    <citation type="submission" date="2020-10" db="EMBL/GenBank/DDBJ databases">
        <title>Taxonomic study of unclassified bacteria belonging to the class Ktedonobacteria.</title>
        <authorList>
            <person name="Yabe S."/>
            <person name="Wang C.M."/>
            <person name="Zheng Y."/>
            <person name="Sakai Y."/>
            <person name="Cavaletti L."/>
            <person name="Monciardini P."/>
            <person name="Donadio S."/>
        </authorList>
    </citation>
    <scope>NUCLEOTIDE SEQUENCE</scope>
    <source>
        <strain evidence="2">SOSP1-1</strain>
    </source>
</reference>
<accession>A0A8J3I319</accession>
<dbReference type="Proteomes" id="UP000612362">
    <property type="component" value="Unassembled WGS sequence"/>
</dbReference>
<organism evidence="2 3">
    <name type="scientific">Ktedonospora formicarum</name>
    <dbReference type="NCBI Taxonomy" id="2778364"/>
    <lineage>
        <taxon>Bacteria</taxon>
        <taxon>Bacillati</taxon>
        <taxon>Chloroflexota</taxon>
        <taxon>Ktedonobacteria</taxon>
        <taxon>Ktedonobacterales</taxon>
        <taxon>Ktedonobacteraceae</taxon>
        <taxon>Ktedonospora</taxon>
    </lineage>
</organism>
<evidence type="ECO:0000313" key="3">
    <source>
        <dbReference type="Proteomes" id="UP000612362"/>
    </source>
</evidence>